<evidence type="ECO:0000259" key="2">
    <source>
        <dbReference type="PROSITE" id="PS51987"/>
    </source>
</evidence>
<reference evidence="3" key="1">
    <citation type="submission" date="2020-02" db="EMBL/GenBank/DDBJ databases">
        <authorList>
            <person name="Meier V. D."/>
        </authorList>
    </citation>
    <scope>NUCLEOTIDE SEQUENCE</scope>
    <source>
        <strain evidence="3">AVDCRST_MAG85</strain>
    </source>
</reference>
<evidence type="ECO:0000313" key="3">
    <source>
        <dbReference type="EMBL" id="CAA9504260.1"/>
    </source>
</evidence>
<dbReference type="InterPro" id="IPR008146">
    <property type="entry name" value="Gln_synth_cat_dom"/>
</dbReference>
<dbReference type="AlphaFoldDB" id="A0A6J4SSL7"/>
<dbReference type="PROSITE" id="PS51987">
    <property type="entry name" value="GS_CATALYTIC"/>
    <property type="match status" value="1"/>
</dbReference>
<gene>
    <name evidence="3" type="ORF">AVDCRST_MAG85-1954</name>
</gene>
<protein>
    <submittedName>
        <fullName evidence="3">Glutamine synthetase type III, GlnN</fullName>
        <ecNumber evidence="3">6.3.1.2</ecNumber>
    </submittedName>
</protein>
<dbReference type="GO" id="GO:0004356">
    <property type="term" value="F:glutamine synthetase activity"/>
    <property type="evidence" value="ECO:0007669"/>
    <property type="project" value="UniProtKB-EC"/>
</dbReference>
<dbReference type="Pfam" id="PF18318">
    <property type="entry name" value="Gln-synt_C-ter"/>
    <property type="match status" value="1"/>
</dbReference>
<accession>A0A6J4SSL7</accession>
<dbReference type="InterPro" id="IPR040577">
    <property type="entry name" value="Gln-synt_C"/>
</dbReference>
<dbReference type="Gene3D" id="1.20.120.1560">
    <property type="match status" value="1"/>
</dbReference>
<dbReference type="PANTHER" id="PTHR42974:SF1">
    <property type="entry name" value="TYPE-3 GLUTAMINE SYNTHETASE"/>
    <property type="match status" value="1"/>
</dbReference>
<dbReference type="InterPro" id="IPR014746">
    <property type="entry name" value="Gln_synth/guanido_kin_cat_dom"/>
</dbReference>
<feature type="domain" description="GS catalytic" evidence="2">
    <location>
        <begin position="1"/>
        <end position="223"/>
    </location>
</feature>
<organism evidence="3">
    <name type="scientific">uncultured Solirubrobacteraceae bacterium</name>
    <dbReference type="NCBI Taxonomy" id="1162706"/>
    <lineage>
        <taxon>Bacteria</taxon>
        <taxon>Bacillati</taxon>
        <taxon>Actinomycetota</taxon>
        <taxon>Thermoleophilia</taxon>
        <taxon>Solirubrobacterales</taxon>
        <taxon>Solirubrobacteraceae</taxon>
        <taxon>environmental samples</taxon>
    </lineage>
</organism>
<dbReference type="EC" id="6.3.1.2" evidence="3"/>
<evidence type="ECO:0000256" key="1">
    <source>
        <dbReference type="PROSITE-ProRule" id="PRU01331"/>
    </source>
</evidence>
<feature type="non-terminal residue" evidence="3">
    <location>
        <position position="1"/>
    </location>
</feature>
<proteinExistence type="inferred from homology"/>
<dbReference type="EMBL" id="CADCVT010000210">
    <property type="protein sequence ID" value="CAA9504260.1"/>
    <property type="molecule type" value="Genomic_DNA"/>
</dbReference>
<dbReference type="InterPro" id="IPR052725">
    <property type="entry name" value="GS_Type-3"/>
</dbReference>
<dbReference type="PANTHER" id="PTHR42974">
    <property type="entry name" value="GLUTAMINE SYNTHETASE"/>
    <property type="match status" value="1"/>
</dbReference>
<name>A0A6J4SSL7_9ACTN</name>
<keyword evidence="3" id="KW-0436">Ligase</keyword>
<dbReference type="SUPFAM" id="SSF55931">
    <property type="entry name" value="Glutamine synthetase/guanido kinase"/>
    <property type="match status" value="1"/>
</dbReference>
<sequence length="319" mass="34815">QALLRASVANAGQDHRLGANEAPPAIISIFLGDEIEKALDGVSIDAQTLSMGTPVLPPLPMHGGDRNRTSPFAFTGNKFEFRALGSSMSLSLPNTVLNTVVAEAIDAMSEDLENAINSGSSLEAAVQKVVKESYAQHKRIVFDGDGYSEEWHAEAEQRGLANLRTTPDALPSLLSETTVTAFSNYAVLTERELESRYEVLLEQYVTKLNIEAETAASMARTRILPSAVRYLLVLRDAELDVLAEELKATIDTFGTSIATLESANASHPETEDVLVSAQYMRDTVIPAMDGCREIADQLEKLVADDLWPLPKYEEMLFIK</sequence>
<comment type="similarity">
    <text evidence="1">Belongs to the glutamine synthetase family.</text>
</comment>